<dbReference type="Pfam" id="PF00528">
    <property type="entry name" value="BPD_transp_1"/>
    <property type="match status" value="1"/>
</dbReference>
<keyword evidence="4 10" id="KW-0813">Transport</keyword>
<keyword evidence="7" id="KW-0029">Amino-acid transport</keyword>
<accession>A0ABM7XF17</accession>
<evidence type="ECO:0000256" key="2">
    <source>
        <dbReference type="ARBA" id="ARBA00004429"/>
    </source>
</evidence>
<evidence type="ECO:0000256" key="1">
    <source>
        <dbReference type="ARBA" id="ARBA00003159"/>
    </source>
</evidence>
<evidence type="ECO:0000313" key="12">
    <source>
        <dbReference type="EMBL" id="BDG10465.1"/>
    </source>
</evidence>
<feature type="transmembrane region" description="Helical" evidence="10">
    <location>
        <begin position="234"/>
        <end position="256"/>
    </location>
</feature>
<evidence type="ECO:0000256" key="6">
    <source>
        <dbReference type="ARBA" id="ARBA00022692"/>
    </source>
</evidence>
<keyword evidence="9 10" id="KW-0472">Membrane</keyword>
<dbReference type="PANTHER" id="PTHR30614:SF20">
    <property type="entry name" value="GLUTAMINE TRANSPORT SYSTEM PERMEASE PROTEIN GLNP"/>
    <property type="match status" value="1"/>
</dbReference>
<feature type="domain" description="ABC transmembrane type-1" evidence="11">
    <location>
        <begin position="63"/>
        <end position="253"/>
    </location>
</feature>
<protein>
    <submittedName>
        <fullName evidence="12">Amino acid ABC transporter permease</fullName>
    </submittedName>
</protein>
<comment type="similarity">
    <text evidence="3">Belongs to the binding-protein-dependent transport system permease family. HisMQ subfamily.</text>
</comment>
<dbReference type="InterPro" id="IPR000515">
    <property type="entry name" value="MetI-like"/>
</dbReference>
<proteinExistence type="inferred from homology"/>
<keyword evidence="5" id="KW-1003">Cell membrane</keyword>
<keyword evidence="8 10" id="KW-1133">Transmembrane helix</keyword>
<evidence type="ECO:0000256" key="9">
    <source>
        <dbReference type="ARBA" id="ARBA00023136"/>
    </source>
</evidence>
<feature type="transmembrane region" description="Helical" evidence="10">
    <location>
        <begin position="25"/>
        <end position="42"/>
    </location>
</feature>
<sequence>MPTAPQDGSRTLWPASWTRQQRSTATILVSSFALVLFMWLVARPLARMPEPIGPAAEQFAEGTRVTVELTLVAGLMGMVAGVLAAVGKLSRFAPLRWAAEFYVWVIRGTPLLVQVLFVYLALPMMVPQLKLSDFNSAALALGVNVGAYNAEAIRAGIGAIPKGQTEAARSLGLSPLQTFGSIVFPQALKIALPPLVNNVVALLKDSSLAYVIGVVELSNIGNRVQAATFQPVPVFIATASIYLVLTTVLTQIAGAIELRMDVEQRH</sequence>
<organism evidence="12 13">
    <name type="scientific">Anaeromyxobacter paludicola</name>
    <dbReference type="NCBI Taxonomy" id="2918171"/>
    <lineage>
        <taxon>Bacteria</taxon>
        <taxon>Pseudomonadati</taxon>
        <taxon>Myxococcota</taxon>
        <taxon>Myxococcia</taxon>
        <taxon>Myxococcales</taxon>
        <taxon>Cystobacterineae</taxon>
        <taxon>Anaeromyxobacteraceae</taxon>
        <taxon>Anaeromyxobacter</taxon>
    </lineage>
</organism>
<keyword evidence="6 10" id="KW-0812">Transmembrane</keyword>
<dbReference type="PANTHER" id="PTHR30614">
    <property type="entry name" value="MEMBRANE COMPONENT OF AMINO ACID ABC TRANSPORTER"/>
    <property type="match status" value="1"/>
</dbReference>
<evidence type="ECO:0000256" key="4">
    <source>
        <dbReference type="ARBA" id="ARBA00022448"/>
    </source>
</evidence>
<name>A0ABM7XF17_9BACT</name>
<dbReference type="InterPro" id="IPR035906">
    <property type="entry name" value="MetI-like_sf"/>
</dbReference>
<comment type="function">
    <text evidence="1">Part of the binding-protein-dependent transport system for glutamine; probably responsible for the translocation of the substrate across the membrane.</text>
</comment>
<feature type="transmembrane region" description="Helical" evidence="10">
    <location>
        <begin position="101"/>
        <end position="122"/>
    </location>
</feature>
<dbReference type="SUPFAM" id="SSF161098">
    <property type="entry name" value="MetI-like"/>
    <property type="match status" value="1"/>
</dbReference>
<dbReference type="EMBL" id="AP025592">
    <property type="protein sequence ID" value="BDG10465.1"/>
    <property type="molecule type" value="Genomic_DNA"/>
</dbReference>
<evidence type="ECO:0000313" key="13">
    <source>
        <dbReference type="Proteomes" id="UP001162734"/>
    </source>
</evidence>
<evidence type="ECO:0000256" key="10">
    <source>
        <dbReference type="RuleBase" id="RU363032"/>
    </source>
</evidence>
<evidence type="ECO:0000256" key="7">
    <source>
        <dbReference type="ARBA" id="ARBA00022970"/>
    </source>
</evidence>
<dbReference type="PROSITE" id="PS50928">
    <property type="entry name" value="ABC_TM1"/>
    <property type="match status" value="1"/>
</dbReference>
<gene>
    <name evidence="12" type="ORF">AMPC_35780</name>
</gene>
<evidence type="ECO:0000259" key="11">
    <source>
        <dbReference type="PROSITE" id="PS50928"/>
    </source>
</evidence>
<dbReference type="CDD" id="cd06261">
    <property type="entry name" value="TM_PBP2"/>
    <property type="match status" value="1"/>
</dbReference>
<feature type="transmembrane region" description="Helical" evidence="10">
    <location>
        <begin position="69"/>
        <end position="89"/>
    </location>
</feature>
<dbReference type="NCBIfam" id="TIGR01726">
    <property type="entry name" value="HEQRo_perm_3TM"/>
    <property type="match status" value="1"/>
</dbReference>
<comment type="subcellular location">
    <subcellularLocation>
        <location evidence="2">Cell inner membrane</location>
        <topology evidence="2">Multi-pass membrane protein</topology>
    </subcellularLocation>
    <subcellularLocation>
        <location evidence="10">Cell membrane</location>
        <topology evidence="10">Multi-pass membrane protein</topology>
    </subcellularLocation>
</comment>
<evidence type="ECO:0000256" key="3">
    <source>
        <dbReference type="ARBA" id="ARBA00010072"/>
    </source>
</evidence>
<dbReference type="InterPro" id="IPR010065">
    <property type="entry name" value="AA_ABC_transptr_permease_3TM"/>
</dbReference>
<evidence type="ECO:0000256" key="5">
    <source>
        <dbReference type="ARBA" id="ARBA00022475"/>
    </source>
</evidence>
<evidence type="ECO:0000256" key="8">
    <source>
        <dbReference type="ARBA" id="ARBA00022989"/>
    </source>
</evidence>
<dbReference type="InterPro" id="IPR043429">
    <property type="entry name" value="ArtM/GltK/GlnP/TcyL/YhdX-like"/>
</dbReference>
<dbReference type="Gene3D" id="1.10.3720.10">
    <property type="entry name" value="MetI-like"/>
    <property type="match status" value="1"/>
</dbReference>
<keyword evidence="13" id="KW-1185">Reference proteome</keyword>
<dbReference type="Proteomes" id="UP001162734">
    <property type="component" value="Chromosome"/>
</dbReference>
<dbReference type="RefSeq" id="WP_248342972.1">
    <property type="nucleotide sequence ID" value="NZ_AP025592.1"/>
</dbReference>
<reference evidence="13" key="1">
    <citation type="journal article" date="2022" name="Int. J. Syst. Evol. Microbiol.">
        <title>Anaeromyxobacter oryzae sp. nov., Anaeromyxobacter diazotrophicus sp. nov. and Anaeromyxobacter paludicola sp. nov., isolated from paddy soils.</title>
        <authorList>
            <person name="Itoh H."/>
            <person name="Xu Z."/>
            <person name="Mise K."/>
            <person name="Masuda Y."/>
            <person name="Ushijima N."/>
            <person name="Hayakawa C."/>
            <person name="Shiratori Y."/>
            <person name="Senoo K."/>
        </authorList>
    </citation>
    <scope>NUCLEOTIDE SEQUENCE [LARGE SCALE GENOMIC DNA]</scope>
    <source>
        <strain evidence="13">Red630</strain>
    </source>
</reference>